<evidence type="ECO:0000313" key="2">
    <source>
        <dbReference type="EMBL" id="KAK4338403.1"/>
    </source>
</evidence>
<protein>
    <recommendedName>
        <fullName evidence="1">Neprosin PEP catalytic domain-containing protein</fullName>
    </recommendedName>
</protein>
<evidence type="ECO:0000259" key="1">
    <source>
        <dbReference type="Pfam" id="PF03080"/>
    </source>
</evidence>
<evidence type="ECO:0000313" key="3">
    <source>
        <dbReference type="Proteomes" id="UP001291623"/>
    </source>
</evidence>
<dbReference type="Proteomes" id="UP001291623">
    <property type="component" value="Unassembled WGS sequence"/>
</dbReference>
<gene>
    <name evidence="2" type="ORF">RND71_042890</name>
</gene>
<organism evidence="2 3">
    <name type="scientific">Anisodus tanguticus</name>
    <dbReference type="NCBI Taxonomy" id="243964"/>
    <lineage>
        <taxon>Eukaryota</taxon>
        <taxon>Viridiplantae</taxon>
        <taxon>Streptophyta</taxon>
        <taxon>Embryophyta</taxon>
        <taxon>Tracheophyta</taxon>
        <taxon>Spermatophyta</taxon>
        <taxon>Magnoliopsida</taxon>
        <taxon>eudicotyledons</taxon>
        <taxon>Gunneridae</taxon>
        <taxon>Pentapetalae</taxon>
        <taxon>asterids</taxon>
        <taxon>lamiids</taxon>
        <taxon>Solanales</taxon>
        <taxon>Solanaceae</taxon>
        <taxon>Solanoideae</taxon>
        <taxon>Hyoscyameae</taxon>
        <taxon>Anisodus</taxon>
    </lineage>
</organism>
<keyword evidence="3" id="KW-1185">Reference proteome</keyword>
<feature type="domain" description="Neprosin PEP catalytic" evidence="1">
    <location>
        <begin position="33"/>
        <end position="81"/>
    </location>
</feature>
<dbReference type="Pfam" id="PF03080">
    <property type="entry name" value="Neprosin"/>
    <property type="match status" value="1"/>
</dbReference>
<dbReference type="AlphaFoldDB" id="A0AAE1QT62"/>
<dbReference type="EMBL" id="JAVYJV010000024">
    <property type="protein sequence ID" value="KAK4338403.1"/>
    <property type="molecule type" value="Genomic_DNA"/>
</dbReference>
<comment type="caution">
    <text evidence="2">The sequence shown here is derived from an EMBL/GenBank/DDBJ whole genome shotgun (WGS) entry which is preliminary data.</text>
</comment>
<name>A0AAE1QT62_9SOLA</name>
<proteinExistence type="predicted"/>
<dbReference type="InterPro" id="IPR004314">
    <property type="entry name" value="Neprosin"/>
</dbReference>
<accession>A0AAE1QT62</accession>
<sequence length="171" mass="19499">MPPPEDVALYTQFGTTSNHSSEMKRRFLSAQGYRAGSRHCFNTLCSGFVLVDNEIPIEEPFTNTSYRGDTENLFEYPIYFDGVYVTFLELNRFGLKHLIWVGSLIRLGSTRFENRVYHGQTNELCIFKLLTMFSSEVKKKDKGEKCIYILVGGSAQGHLSGTKSILYKVNK</sequence>
<reference evidence="2" key="1">
    <citation type="submission" date="2023-12" db="EMBL/GenBank/DDBJ databases">
        <title>Genome assembly of Anisodus tanguticus.</title>
        <authorList>
            <person name="Wang Y.-J."/>
        </authorList>
    </citation>
    <scope>NUCLEOTIDE SEQUENCE</scope>
    <source>
        <strain evidence="2">KB-2021</strain>
        <tissue evidence="2">Leaf</tissue>
    </source>
</reference>